<dbReference type="GO" id="GO:0015833">
    <property type="term" value="P:peptide transport"/>
    <property type="evidence" value="ECO:0007669"/>
    <property type="project" value="InterPro"/>
</dbReference>
<dbReference type="OrthoDB" id="9802772at2"/>
<evidence type="ECO:0000256" key="5">
    <source>
        <dbReference type="ARBA" id="ARBA00022519"/>
    </source>
</evidence>
<dbReference type="InterPro" id="IPR003439">
    <property type="entry name" value="ABC_transporter-like_ATP-bd"/>
</dbReference>
<dbReference type="FunFam" id="3.40.50.300:FF:000016">
    <property type="entry name" value="Oligopeptide ABC transporter ATP-binding component"/>
    <property type="match status" value="1"/>
</dbReference>
<keyword evidence="8" id="KW-0472">Membrane</keyword>
<keyword evidence="11" id="KW-1185">Reference proteome</keyword>
<dbReference type="GO" id="GO:0055085">
    <property type="term" value="P:transmembrane transport"/>
    <property type="evidence" value="ECO:0007669"/>
    <property type="project" value="UniProtKB-ARBA"/>
</dbReference>
<dbReference type="InterPro" id="IPR027417">
    <property type="entry name" value="P-loop_NTPase"/>
</dbReference>
<name>A0A157ZP36_9BURK</name>
<evidence type="ECO:0000256" key="7">
    <source>
        <dbReference type="ARBA" id="ARBA00022840"/>
    </source>
</evidence>
<keyword evidence="6" id="KW-0547">Nucleotide-binding</keyword>
<keyword evidence="4" id="KW-1003">Cell membrane</keyword>
<dbReference type="PANTHER" id="PTHR43297:SF2">
    <property type="entry name" value="DIPEPTIDE TRANSPORT ATP-BINDING PROTEIN DPPD"/>
    <property type="match status" value="1"/>
</dbReference>
<evidence type="ECO:0000256" key="8">
    <source>
        <dbReference type="ARBA" id="ARBA00023136"/>
    </source>
</evidence>
<evidence type="ECO:0000313" key="11">
    <source>
        <dbReference type="Proteomes" id="UP000054911"/>
    </source>
</evidence>
<evidence type="ECO:0000256" key="4">
    <source>
        <dbReference type="ARBA" id="ARBA00022475"/>
    </source>
</evidence>
<accession>A0A157ZP36</accession>
<dbReference type="GO" id="GO:0005524">
    <property type="term" value="F:ATP binding"/>
    <property type="evidence" value="ECO:0007669"/>
    <property type="project" value="UniProtKB-KW"/>
</dbReference>
<dbReference type="InterPro" id="IPR050388">
    <property type="entry name" value="ABC_Ni/Peptide_Import"/>
</dbReference>
<dbReference type="PANTHER" id="PTHR43297">
    <property type="entry name" value="OLIGOPEPTIDE TRANSPORT ATP-BINDING PROTEIN APPD"/>
    <property type="match status" value="1"/>
</dbReference>
<dbReference type="Pfam" id="PF08352">
    <property type="entry name" value="oligo_HPY"/>
    <property type="match status" value="1"/>
</dbReference>
<dbReference type="Pfam" id="PF00005">
    <property type="entry name" value="ABC_tran"/>
    <property type="match status" value="1"/>
</dbReference>
<dbReference type="SMART" id="SM00382">
    <property type="entry name" value="AAA"/>
    <property type="match status" value="1"/>
</dbReference>
<proteinExistence type="inferred from homology"/>
<keyword evidence="7" id="KW-0067">ATP-binding</keyword>
<dbReference type="InterPro" id="IPR017871">
    <property type="entry name" value="ABC_transporter-like_CS"/>
</dbReference>
<dbReference type="PROSITE" id="PS00211">
    <property type="entry name" value="ABC_TRANSPORTER_1"/>
    <property type="match status" value="1"/>
</dbReference>
<dbReference type="GO" id="GO:0016887">
    <property type="term" value="F:ATP hydrolysis activity"/>
    <property type="evidence" value="ECO:0007669"/>
    <property type="project" value="InterPro"/>
</dbReference>
<dbReference type="PROSITE" id="PS50893">
    <property type="entry name" value="ABC_TRANSPORTER_2"/>
    <property type="match status" value="1"/>
</dbReference>
<dbReference type="GO" id="GO:0005886">
    <property type="term" value="C:plasma membrane"/>
    <property type="evidence" value="ECO:0007669"/>
    <property type="project" value="UniProtKB-SubCell"/>
</dbReference>
<evidence type="ECO:0000256" key="6">
    <source>
        <dbReference type="ARBA" id="ARBA00022741"/>
    </source>
</evidence>
<sequence length="277" mass="29414">MNSALLSVEGLRVAYGHGRDALEVLHGLDLTVSAGEAVGLVGESGSGKSVASLAVLGLLGAGGHVTGGCIVFEGEDLARAGEARLRELRGKRLSMIFQDPGTALNPAFTIGTQIADVIRAHRPVRGRALAGEIEDILARVGFRDPRRAARAYPHELSGGMKQRALIAAAIVCEPALLIADEPTTALDVTVQAQIVALLRSLVRELNMGLVFITHNLDLMAELCSRAVVLRHGEVVEHGEVAQLFMQPAHAYTRQLIDSIPRLPREAMTGEGRNHAAI</sequence>
<evidence type="ECO:0000259" key="9">
    <source>
        <dbReference type="PROSITE" id="PS50893"/>
    </source>
</evidence>
<dbReference type="InterPro" id="IPR013563">
    <property type="entry name" value="Oligopep_ABC_C"/>
</dbReference>
<keyword evidence="3" id="KW-0813">Transport</keyword>
<dbReference type="STRING" id="1777141.AWB80_01083"/>
<dbReference type="Proteomes" id="UP000054911">
    <property type="component" value="Unassembled WGS sequence"/>
</dbReference>
<comment type="similarity">
    <text evidence="2">Belongs to the ABC transporter superfamily.</text>
</comment>
<dbReference type="EMBL" id="FCOE02000003">
    <property type="protein sequence ID" value="SAK47274.1"/>
    <property type="molecule type" value="Genomic_DNA"/>
</dbReference>
<evidence type="ECO:0000313" key="10">
    <source>
        <dbReference type="EMBL" id="SAK47274.1"/>
    </source>
</evidence>
<evidence type="ECO:0000256" key="1">
    <source>
        <dbReference type="ARBA" id="ARBA00004417"/>
    </source>
</evidence>
<comment type="subcellular location">
    <subcellularLocation>
        <location evidence="1">Cell inner membrane</location>
        <topology evidence="1">Peripheral membrane protein</topology>
    </subcellularLocation>
</comment>
<dbReference type="CDD" id="cd03257">
    <property type="entry name" value="ABC_NikE_OppD_transporters"/>
    <property type="match status" value="1"/>
</dbReference>
<dbReference type="Gene3D" id="3.40.50.300">
    <property type="entry name" value="P-loop containing nucleotide triphosphate hydrolases"/>
    <property type="match status" value="1"/>
</dbReference>
<feature type="domain" description="ABC transporter" evidence="9">
    <location>
        <begin position="6"/>
        <end position="256"/>
    </location>
</feature>
<keyword evidence="5" id="KW-0997">Cell inner membrane</keyword>
<organism evidence="10 11">
    <name type="scientific">Caballeronia pedi</name>
    <dbReference type="NCBI Taxonomy" id="1777141"/>
    <lineage>
        <taxon>Bacteria</taxon>
        <taxon>Pseudomonadati</taxon>
        <taxon>Pseudomonadota</taxon>
        <taxon>Betaproteobacteria</taxon>
        <taxon>Burkholderiales</taxon>
        <taxon>Burkholderiaceae</taxon>
        <taxon>Caballeronia</taxon>
    </lineage>
</organism>
<comment type="caution">
    <text evidence="10">The sequence shown here is derived from an EMBL/GenBank/DDBJ whole genome shotgun (WGS) entry which is preliminary data.</text>
</comment>
<gene>
    <name evidence="10" type="ORF">AWB80_01083</name>
</gene>
<reference evidence="10" key="1">
    <citation type="submission" date="2016-01" db="EMBL/GenBank/DDBJ databases">
        <authorList>
            <person name="Peeters C."/>
        </authorList>
    </citation>
    <scope>NUCLEOTIDE SEQUENCE [LARGE SCALE GENOMIC DNA]</scope>
    <source>
        <strain evidence="10">LMG 29323</strain>
    </source>
</reference>
<evidence type="ECO:0000256" key="2">
    <source>
        <dbReference type="ARBA" id="ARBA00005417"/>
    </source>
</evidence>
<dbReference type="InterPro" id="IPR003593">
    <property type="entry name" value="AAA+_ATPase"/>
</dbReference>
<dbReference type="SUPFAM" id="SSF52540">
    <property type="entry name" value="P-loop containing nucleoside triphosphate hydrolases"/>
    <property type="match status" value="1"/>
</dbReference>
<evidence type="ECO:0000256" key="3">
    <source>
        <dbReference type="ARBA" id="ARBA00022448"/>
    </source>
</evidence>
<dbReference type="AlphaFoldDB" id="A0A157ZP36"/>
<protein>
    <submittedName>
        <fullName evidence="10">Oligopeptide/dipeptide ABC transporter ATPase</fullName>
    </submittedName>
</protein>
<dbReference type="RefSeq" id="WP_061173642.1">
    <property type="nucleotide sequence ID" value="NZ_FCOE02000003.1"/>
</dbReference>